<feature type="transmembrane region" description="Helical" evidence="1">
    <location>
        <begin position="113"/>
        <end position="134"/>
    </location>
</feature>
<gene>
    <name evidence="3" type="ORF">XM47_17380</name>
</gene>
<evidence type="ECO:0000313" key="3">
    <source>
        <dbReference type="EMBL" id="KMT63850.1"/>
    </source>
</evidence>
<proteinExistence type="predicted"/>
<dbReference type="RefSeq" id="WP_048695396.1">
    <property type="nucleotide sequence ID" value="NZ_KQ130509.1"/>
</dbReference>
<name>A0A0J8GM27_9ALTE</name>
<dbReference type="STRING" id="1513271.XM47_17380"/>
<dbReference type="NCBIfam" id="TIGR03546">
    <property type="entry name" value="TIGR03546 family protein"/>
    <property type="match status" value="1"/>
</dbReference>
<keyword evidence="1" id="KW-0472">Membrane</keyword>
<keyword evidence="1" id="KW-0812">Transmembrane</keyword>
<sequence>MITTLVKLFIALNSENSAKQIAYAVALGSIIGLTPLFSLHNLVVLILAFLIRVHLGTFFVSWSLFSLLGVMLTTSFSNLGASLLNLASLNDFWTSLYQITLFKLAHFHHTTTLGSLIISLITFMPITYLSVYLINKYRQHVMAFIMKFKVVQSLKASKFYSVYQSLSGR</sequence>
<reference evidence="3 4" key="1">
    <citation type="submission" date="2015-04" db="EMBL/GenBank/DDBJ databases">
        <title>Draft Genome Sequence of the Novel Agar-Digesting Marine Bacterium Q1.</title>
        <authorList>
            <person name="Li Y."/>
            <person name="Li D."/>
            <person name="Chen G."/>
            <person name="Du Z."/>
        </authorList>
    </citation>
    <scope>NUCLEOTIDE SEQUENCE [LARGE SCALE GENOMIC DNA]</scope>
    <source>
        <strain evidence="3 4">Q1</strain>
    </source>
</reference>
<dbReference type="InterPro" id="IPR019935">
    <property type="entry name" value="CHP03546"/>
</dbReference>
<organism evidence="3 4">
    <name type="scientific">Catenovulum maritimum</name>
    <dbReference type="NCBI Taxonomy" id="1513271"/>
    <lineage>
        <taxon>Bacteria</taxon>
        <taxon>Pseudomonadati</taxon>
        <taxon>Pseudomonadota</taxon>
        <taxon>Gammaproteobacteria</taxon>
        <taxon>Alteromonadales</taxon>
        <taxon>Alteromonadaceae</taxon>
        <taxon>Catenovulum</taxon>
    </lineage>
</organism>
<evidence type="ECO:0000313" key="4">
    <source>
        <dbReference type="Proteomes" id="UP000037600"/>
    </source>
</evidence>
<accession>A0A0J8GM27</accession>
<evidence type="ECO:0000256" key="1">
    <source>
        <dbReference type="SAM" id="Phobius"/>
    </source>
</evidence>
<comment type="caution">
    <text evidence="3">The sequence shown here is derived from an EMBL/GenBank/DDBJ whole genome shotgun (WGS) entry which is preliminary data.</text>
</comment>
<feature type="domain" description="DUF2062" evidence="2">
    <location>
        <begin position="15"/>
        <end position="140"/>
    </location>
</feature>
<keyword evidence="1" id="KW-1133">Transmembrane helix</keyword>
<dbReference type="OrthoDB" id="370141at2"/>
<dbReference type="Proteomes" id="UP000037600">
    <property type="component" value="Unassembled WGS sequence"/>
</dbReference>
<dbReference type="Pfam" id="PF09835">
    <property type="entry name" value="DUF2062"/>
    <property type="match status" value="1"/>
</dbReference>
<dbReference type="InterPro" id="IPR018639">
    <property type="entry name" value="DUF2062"/>
</dbReference>
<dbReference type="EMBL" id="LAZL01000039">
    <property type="protein sequence ID" value="KMT63850.1"/>
    <property type="molecule type" value="Genomic_DNA"/>
</dbReference>
<keyword evidence="4" id="KW-1185">Reference proteome</keyword>
<feature type="transmembrane region" description="Helical" evidence="1">
    <location>
        <begin position="58"/>
        <end position="76"/>
    </location>
</feature>
<feature type="transmembrane region" description="Helical" evidence="1">
    <location>
        <begin position="20"/>
        <end position="51"/>
    </location>
</feature>
<dbReference type="AlphaFoldDB" id="A0A0J8GM27"/>
<evidence type="ECO:0000259" key="2">
    <source>
        <dbReference type="Pfam" id="PF09835"/>
    </source>
</evidence>
<protein>
    <submittedName>
        <fullName evidence="3">Membrane protein</fullName>
    </submittedName>
</protein>